<dbReference type="EMBL" id="CP000724">
    <property type="protein sequence ID" value="ABR46559.1"/>
    <property type="molecule type" value="Genomic_DNA"/>
</dbReference>
<dbReference type="RefSeq" id="WP_011971467.1">
    <property type="nucleotide sequence ID" value="NC_009633.1"/>
</dbReference>
<protein>
    <submittedName>
        <fullName evidence="2">Uncharacterized protein</fullName>
    </submittedName>
</protein>
<gene>
    <name evidence="2" type="ordered locus">Amet_0329</name>
</gene>
<keyword evidence="3" id="KW-1185">Reference proteome</keyword>
<name>A6TK41_ALKMQ</name>
<dbReference type="Proteomes" id="UP000001572">
    <property type="component" value="Chromosome"/>
</dbReference>
<evidence type="ECO:0000313" key="3">
    <source>
        <dbReference type="Proteomes" id="UP000001572"/>
    </source>
</evidence>
<sequence length="466" mass="53940">MNNSYRDRFQVVEIIKNNSVQKIMIATDIKKIHEIVLINILNNEKGLLDNNEALWRSTLDGLILFEATDDEITLITTVQSRETVESYLKKKSLSEKERFVLIHQYLKGILRYEPLPNHVKNMMIGLGQVVIDGEHIAFTELLILEETDFSEQGYKVITRNIGEVLNYLMTEGQIAESKEVNNLGEIQNFIENLQQDEHHYRDIRDIFNSFRGLYTYHIWMPPTIQLQDEKIVTQLRRKRVEAAKRAHNKTRNTSLVVGVIGILMVGIAGVYSNWGGFLFDLYTDDTIAEPTEILGEEATTEVLNEYGDEVQEKIVREGKEQQEENNEKNTEHPRERLEDVALTYGKEENIARDYGNLRSGKYSLRLDGEVQERGSVQIKDVILEVESFVSFWVQSDAAAPLKITLEGYGNDHLLDQQTINYQPSVIKFWERIDFQPKNGEIDELHIIFSEVKSVLWIDDIKIDVFK</sequence>
<reference evidence="3" key="1">
    <citation type="journal article" date="2016" name="Genome Announc.">
        <title>Complete genome sequence of Alkaliphilus metalliredigens strain QYMF, an alkaliphilic and metal-reducing bacterium isolated from borax-contaminated leachate ponds.</title>
        <authorList>
            <person name="Hwang C."/>
            <person name="Copeland A."/>
            <person name="Lucas S."/>
            <person name="Lapidus A."/>
            <person name="Barry K."/>
            <person name="Detter J.C."/>
            <person name="Glavina Del Rio T."/>
            <person name="Hammon N."/>
            <person name="Israni S."/>
            <person name="Dalin E."/>
            <person name="Tice H."/>
            <person name="Pitluck S."/>
            <person name="Chertkov O."/>
            <person name="Brettin T."/>
            <person name="Bruce D."/>
            <person name="Han C."/>
            <person name="Schmutz J."/>
            <person name="Larimer F."/>
            <person name="Land M.L."/>
            <person name="Hauser L."/>
            <person name="Kyrpides N."/>
            <person name="Mikhailova N."/>
            <person name="Ye Q."/>
            <person name="Zhou J."/>
            <person name="Richardson P."/>
            <person name="Fields M.W."/>
        </authorList>
    </citation>
    <scope>NUCLEOTIDE SEQUENCE [LARGE SCALE GENOMIC DNA]</scope>
    <source>
        <strain evidence="3">QYMF</strain>
    </source>
</reference>
<dbReference type="STRING" id="293826.Amet_0329"/>
<dbReference type="OrthoDB" id="1949232at2"/>
<dbReference type="HOGENOM" id="CLU_586140_0_0_9"/>
<keyword evidence="1" id="KW-0472">Membrane</keyword>
<evidence type="ECO:0000256" key="1">
    <source>
        <dbReference type="SAM" id="Phobius"/>
    </source>
</evidence>
<organism evidence="2 3">
    <name type="scientific">Alkaliphilus metalliredigens (strain QYMF)</name>
    <dbReference type="NCBI Taxonomy" id="293826"/>
    <lineage>
        <taxon>Bacteria</taxon>
        <taxon>Bacillati</taxon>
        <taxon>Bacillota</taxon>
        <taxon>Clostridia</taxon>
        <taxon>Peptostreptococcales</taxon>
        <taxon>Natronincolaceae</taxon>
        <taxon>Alkaliphilus</taxon>
    </lineage>
</organism>
<dbReference type="KEGG" id="amt:Amet_0329"/>
<dbReference type="AlphaFoldDB" id="A6TK41"/>
<keyword evidence="1" id="KW-0812">Transmembrane</keyword>
<keyword evidence="1" id="KW-1133">Transmembrane helix</keyword>
<proteinExistence type="predicted"/>
<feature type="transmembrane region" description="Helical" evidence="1">
    <location>
        <begin position="254"/>
        <end position="274"/>
    </location>
</feature>
<evidence type="ECO:0000313" key="2">
    <source>
        <dbReference type="EMBL" id="ABR46559.1"/>
    </source>
</evidence>
<accession>A6TK41</accession>